<organism evidence="1 2">
    <name type="scientific">Acanthoscelides obtectus</name>
    <name type="common">Bean weevil</name>
    <name type="synonym">Bruchus obtectus</name>
    <dbReference type="NCBI Taxonomy" id="200917"/>
    <lineage>
        <taxon>Eukaryota</taxon>
        <taxon>Metazoa</taxon>
        <taxon>Ecdysozoa</taxon>
        <taxon>Arthropoda</taxon>
        <taxon>Hexapoda</taxon>
        <taxon>Insecta</taxon>
        <taxon>Pterygota</taxon>
        <taxon>Neoptera</taxon>
        <taxon>Endopterygota</taxon>
        <taxon>Coleoptera</taxon>
        <taxon>Polyphaga</taxon>
        <taxon>Cucujiformia</taxon>
        <taxon>Chrysomeloidea</taxon>
        <taxon>Chrysomelidae</taxon>
        <taxon>Bruchinae</taxon>
        <taxon>Bruchini</taxon>
        <taxon>Acanthoscelides</taxon>
    </lineage>
</organism>
<name>A0A9P0K3X7_ACAOB</name>
<dbReference type="EMBL" id="CAKOFQ010006730">
    <property type="protein sequence ID" value="CAH1966100.1"/>
    <property type="molecule type" value="Genomic_DNA"/>
</dbReference>
<dbReference type="AlphaFoldDB" id="A0A9P0K3X7"/>
<gene>
    <name evidence="1" type="ORF">ACAOBT_LOCUS6672</name>
</gene>
<comment type="caution">
    <text evidence="1">The sequence shown here is derived from an EMBL/GenBank/DDBJ whole genome shotgun (WGS) entry which is preliminary data.</text>
</comment>
<protein>
    <submittedName>
        <fullName evidence="1">Uncharacterized protein</fullName>
    </submittedName>
</protein>
<evidence type="ECO:0000313" key="1">
    <source>
        <dbReference type="EMBL" id="CAH1966100.1"/>
    </source>
</evidence>
<reference evidence="1" key="1">
    <citation type="submission" date="2022-03" db="EMBL/GenBank/DDBJ databases">
        <authorList>
            <person name="Sayadi A."/>
        </authorList>
    </citation>
    <scope>NUCLEOTIDE SEQUENCE</scope>
</reference>
<evidence type="ECO:0000313" key="2">
    <source>
        <dbReference type="Proteomes" id="UP001152888"/>
    </source>
</evidence>
<sequence>MSGKIYIRLKENLSAPLPSPCQLQDTSGIGRTGNDSVDVCLPDRLYRQGRRTWNLERSNYIPEDPAVSWHCRRWMCHPHN</sequence>
<proteinExistence type="predicted"/>
<accession>A0A9P0K3X7</accession>
<keyword evidence="2" id="KW-1185">Reference proteome</keyword>
<dbReference type="Proteomes" id="UP001152888">
    <property type="component" value="Unassembled WGS sequence"/>
</dbReference>